<protein>
    <submittedName>
        <fullName evidence="1">Uncharacterized protein</fullName>
    </submittedName>
</protein>
<organism evidence="1 2">
    <name type="scientific">Cognatishimia coralii</name>
    <dbReference type="NCBI Taxonomy" id="3083254"/>
    <lineage>
        <taxon>Bacteria</taxon>
        <taxon>Pseudomonadati</taxon>
        <taxon>Pseudomonadota</taxon>
        <taxon>Alphaproteobacteria</taxon>
        <taxon>Rhodobacterales</taxon>
        <taxon>Paracoccaceae</taxon>
        <taxon>Cognatishimia</taxon>
    </lineage>
</organism>
<dbReference type="RefSeq" id="WP_339403926.1">
    <property type="nucleotide sequence ID" value="NZ_JBBGAZ010000006.1"/>
</dbReference>
<reference evidence="1 2" key="1">
    <citation type="submission" date="2024-03" db="EMBL/GenBank/DDBJ databases">
        <title>Cognatishimia coralii sp. nov., a marine bacterium isolated from coral surrounding seawater.</title>
        <authorList>
            <person name="Liu X."/>
            <person name="Liu S."/>
            <person name="Sun H."/>
            <person name="Zhang Y."/>
        </authorList>
    </citation>
    <scope>NUCLEOTIDE SEQUENCE [LARGE SCALE GENOMIC DNA]</scope>
    <source>
        <strain evidence="1 2">D5M38</strain>
    </source>
</reference>
<evidence type="ECO:0000313" key="2">
    <source>
        <dbReference type="Proteomes" id="UP001368270"/>
    </source>
</evidence>
<comment type="caution">
    <text evidence="1">The sequence shown here is derived from an EMBL/GenBank/DDBJ whole genome shotgun (WGS) entry which is preliminary data.</text>
</comment>
<evidence type="ECO:0000313" key="1">
    <source>
        <dbReference type="EMBL" id="MEJ5219105.1"/>
    </source>
</evidence>
<accession>A0ABU8QI60</accession>
<dbReference type="SUPFAM" id="SSF52058">
    <property type="entry name" value="L domain-like"/>
    <property type="match status" value="1"/>
</dbReference>
<gene>
    <name evidence="1" type="ORF">WG622_12690</name>
</gene>
<dbReference type="EMBL" id="JBBGAZ010000006">
    <property type="protein sequence ID" value="MEJ5219105.1"/>
    <property type="molecule type" value="Genomic_DNA"/>
</dbReference>
<dbReference type="Gene3D" id="3.80.10.10">
    <property type="entry name" value="Ribonuclease Inhibitor"/>
    <property type="match status" value="1"/>
</dbReference>
<name>A0ABU8QI60_9RHOB</name>
<dbReference type="InterPro" id="IPR032675">
    <property type="entry name" value="LRR_dom_sf"/>
</dbReference>
<dbReference type="Proteomes" id="UP001368270">
    <property type="component" value="Unassembled WGS sequence"/>
</dbReference>
<sequence length="218" mass="25160">MFRSSEETQYQIIDHEHVSGKVFILQSSWQQKFAVMMRQQRISALRVPSPGFGCKAQPLDFIVDLQFLKSVEVYHDGIEDISPLAELSNVEILGLQVSNTRGLSNWRPPLRVLMARWSKHIAPMLSIDTLEYVNIQNYPFENLRHFRTPRLRRLALTSRRLQTLAGVHNLQKLEEVNFYNCPSLGSVTELDELKTMRTLKVAACRQISSKPIEKHFPA</sequence>
<keyword evidence="2" id="KW-1185">Reference proteome</keyword>
<proteinExistence type="predicted"/>